<keyword evidence="4" id="KW-0732">Signal</keyword>
<organism evidence="6">
    <name type="scientific">Picea sitchensis</name>
    <name type="common">Sitka spruce</name>
    <name type="synonym">Pinus sitchensis</name>
    <dbReference type="NCBI Taxonomy" id="3332"/>
    <lineage>
        <taxon>Eukaryota</taxon>
        <taxon>Viridiplantae</taxon>
        <taxon>Streptophyta</taxon>
        <taxon>Embryophyta</taxon>
        <taxon>Tracheophyta</taxon>
        <taxon>Spermatophyta</taxon>
        <taxon>Pinopsida</taxon>
        <taxon>Pinidae</taxon>
        <taxon>Conifers I</taxon>
        <taxon>Pinales</taxon>
        <taxon>Pinaceae</taxon>
        <taxon>Picea</taxon>
    </lineage>
</organism>
<dbReference type="EMBL" id="EF643707">
    <property type="protein sequence ID" value="ABR27723.1"/>
    <property type="molecule type" value="mRNA"/>
</dbReference>
<sequence>MASSLLFPTLAMGMATLVMAAAGEGEMNMVFYMHDNLIRNNDETAFPVAGMNGSSSDPGKFGTLVVFSDVINERPQMNESNSHNIVGLAKGMYVNTNPVTGLHFLMVFTVVFQSKEYNGSSLEMQGTARFDQPTSEYAVVGGTGKFRFARGYALSTTESIYRGNAVMKLNTTFRTT</sequence>
<proteinExistence type="evidence at transcript level"/>
<name>A6YR03_PICSI</name>
<comment type="subunit">
    <text evidence="2 4">Homodimer.</text>
</comment>
<reference evidence="5" key="2">
    <citation type="journal article" date="2008" name="BMC Genomics">
        <title>A conifer genomics resource of 200,000 spruce (Picea spp.) ESTs and 6,464 high-quality, sequence-finished full-length cDNAs for Sitka spruce (Picea sitchensis).</title>
        <authorList>
            <person name="Ralph S.G."/>
            <person name="Chun H.J."/>
            <person name="Kolosova N."/>
            <person name="Cooper D."/>
            <person name="Oddy C."/>
            <person name="Ritland C.E."/>
            <person name="Kirkpatrick R."/>
            <person name="Moore R."/>
            <person name="Barber S."/>
            <person name="Holt R.A."/>
            <person name="Jones S.J."/>
            <person name="Marra M.A."/>
            <person name="Douglas C.J."/>
            <person name="Ritland K."/>
            <person name="Bohlmann J."/>
        </authorList>
    </citation>
    <scope>NUCLEOTIDE SEQUENCE</scope>
    <source>
        <tissue evidence="5">Bark</tissue>
    </source>
</reference>
<dbReference type="PANTHER" id="PTHR21495">
    <property type="entry name" value="NUCLEOPORIN-RELATED"/>
    <property type="match status" value="1"/>
</dbReference>
<dbReference type="OMA" id="INERPQM"/>
<dbReference type="AlphaFoldDB" id="A6YR03"/>
<feature type="signal peptide" evidence="4">
    <location>
        <begin position="1"/>
        <end position="20"/>
    </location>
</feature>
<dbReference type="Pfam" id="PF03018">
    <property type="entry name" value="Dirigent"/>
    <property type="match status" value="1"/>
</dbReference>
<comment type="function">
    <text evidence="4">Dirigent proteins impart stereoselectivity on the phenoxy radical-coupling reaction, yielding optically active lignans from two molecules of coniferyl alcohol in the biosynthesis of lignans, flavonolignans, and alkaloids and thus plays a central role in plant secondary metabolism.</text>
</comment>
<comment type="subcellular location">
    <subcellularLocation>
        <location evidence="4">Secreted</location>
        <location evidence="4">Extracellular space</location>
        <location evidence="4">Apoplast</location>
    </subcellularLocation>
</comment>
<reference evidence="6" key="1">
    <citation type="journal article" date="2007" name="Phytochemistry">
        <title>Dirigent proteins in conifer defense II: Extended gene discovery, phylogeny, and constitutive and stress-induced gene expression in spruce (Picea spp.).</title>
        <authorList>
            <person name="Ralph S.G."/>
            <person name="Jancsik S."/>
            <person name="Bohlmann J."/>
        </authorList>
    </citation>
    <scope>NUCLEOTIDE SEQUENCE</scope>
</reference>
<protein>
    <recommendedName>
        <fullName evidence="4">Dirigent protein</fullName>
    </recommendedName>
</protein>
<dbReference type="Gene3D" id="2.40.480.10">
    <property type="entry name" value="Allene oxide cyclase-like"/>
    <property type="match status" value="1"/>
</dbReference>
<dbReference type="InterPro" id="IPR044859">
    <property type="entry name" value="Allene_oxi_cyc_Dirigent"/>
</dbReference>
<evidence type="ECO:0000256" key="1">
    <source>
        <dbReference type="ARBA" id="ARBA00010746"/>
    </source>
</evidence>
<comment type="similarity">
    <text evidence="1 4">Belongs to the plant dirigent protein family.</text>
</comment>
<dbReference type="EMBL" id="EF084852">
    <property type="protein sequence ID" value="ABK24161.1"/>
    <property type="molecule type" value="mRNA"/>
</dbReference>
<accession>A6YR03</accession>
<evidence type="ECO:0000256" key="3">
    <source>
        <dbReference type="ARBA" id="ARBA00022525"/>
    </source>
</evidence>
<dbReference type="GO" id="GO:0048046">
    <property type="term" value="C:apoplast"/>
    <property type="evidence" value="ECO:0007669"/>
    <property type="project" value="UniProtKB-SubCell"/>
</dbReference>
<dbReference type="GO" id="GO:0009699">
    <property type="term" value="P:phenylpropanoid biosynthetic process"/>
    <property type="evidence" value="ECO:0007669"/>
    <property type="project" value="UniProtKB-ARBA"/>
</dbReference>
<feature type="chain" id="PRO_5010753160" description="Dirigent protein" evidence="4">
    <location>
        <begin position="21"/>
        <end position="176"/>
    </location>
</feature>
<evidence type="ECO:0000256" key="4">
    <source>
        <dbReference type="RuleBase" id="RU363099"/>
    </source>
</evidence>
<evidence type="ECO:0000313" key="5">
    <source>
        <dbReference type="EMBL" id="ABK24161.1"/>
    </source>
</evidence>
<keyword evidence="4" id="KW-0052">Apoplast</keyword>
<keyword evidence="3 4" id="KW-0964">Secreted</keyword>
<evidence type="ECO:0000313" key="6">
    <source>
        <dbReference type="EMBL" id="ABR27723.1"/>
    </source>
</evidence>
<evidence type="ECO:0000256" key="2">
    <source>
        <dbReference type="ARBA" id="ARBA00011738"/>
    </source>
</evidence>
<dbReference type="InterPro" id="IPR004265">
    <property type="entry name" value="Dirigent"/>
</dbReference>